<dbReference type="EMBL" id="FRCX01000005">
    <property type="protein sequence ID" value="SHN16183.1"/>
    <property type="molecule type" value="Genomic_DNA"/>
</dbReference>
<protein>
    <submittedName>
        <fullName evidence="1">Uncharacterized protein</fullName>
    </submittedName>
</protein>
<proteinExistence type="predicted"/>
<reference evidence="2" key="1">
    <citation type="submission" date="2016-11" db="EMBL/GenBank/DDBJ databases">
        <authorList>
            <person name="Varghese N."/>
            <person name="Submissions S."/>
        </authorList>
    </citation>
    <scope>NUCLEOTIDE SEQUENCE [LARGE SCALE GENOMIC DNA]</scope>
    <source>
        <strain evidence="2">Sac-22</strain>
    </source>
</reference>
<name>A0A1M7PHB4_9BURK</name>
<sequence length="41" mass="4446">MARYLPLAFGALLLSLAGASTYVLCSENLLLDQQASVYQLK</sequence>
<dbReference type="Proteomes" id="UP000184339">
    <property type="component" value="Unassembled WGS sequence"/>
</dbReference>
<dbReference type="RefSeq" id="WP_255490783.1">
    <property type="nucleotide sequence ID" value="NZ_FRCX01000005.1"/>
</dbReference>
<evidence type="ECO:0000313" key="2">
    <source>
        <dbReference type="Proteomes" id="UP000184339"/>
    </source>
</evidence>
<evidence type="ECO:0000313" key="1">
    <source>
        <dbReference type="EMBL" id="SHN16183.1"/>
    </source>
</evidence>
<gene>
    <name evidence="1" type="ORF">SAMN05192549_10554</name>
</gene>
<dbReference type="AlphaFoldDB" id="A0A1M7PHB4"/>
<organism evidence="1 2">
    <name type="scientific">Duganella sacchari</name>
    <dbReference type="NCBI Taxonomy" id="551987"/>
    <lineage>
        <taxon>Bacteria</taxon>
        <taxon>Pseudomonadati</taxon>
        <taxon>Pseudomonadota</taxon>
        <taxon>Betaproteobacteria</taxon>
        <taxon>Burkholderiales</taxon>
        <taxon>Oxalobacteraceae</taxon>
        <taxon>Telluria group</taxon>
        <taxon>Duganella</taxon>
    </lineage>
</organism>
<keyword evidence="2" id="KW-1185">Reference proteome</keyword>
<accession>A0A1M7PHB4</accession>